<accession>A0ABU0A035</accession>
<dbReference type="PANTHER" id="PTHR24320">
    <property type="entry name" value="RETINOL DEHYDROGENASE"/>
    <property type="match status" value="1"/>
</dbReference>
<organism evidence="3 4">
    <name type="scientific">Evansella vedderi</name>
    <dbReference type="NCBI Taxonomy" id="38282"/>
    <lineage>
        <taxon>Bacteria</taxon>
        <taxon>Bacillati</taxon>
        <taxon>Bacillota</taxon>
        <taxon>Bacilli</taxon>
        <taxon>Bacillales</taxon>
        <taxon>Bacillaceae</taxon>
        <taxon>Evansella</taxon>
    </lineage>
</organism>
<dbReference type="RefSeq" id="WP_307326779.1">
    <property type="nucleotide sequence ID" value="NZ_JAUSUG010000012.1"/>
</dbReference>
<dbReference type="Pfam" id="PF00106">
    <property type="entry name" value="adh_short"/>
    <property type="match status" value="1"/>
</dbReference>
<sequence length="322" mass="37469">MNNRIVIITGANSGIGRAAATKFAEEGYHVIMACRNLEISREVQKQIVEVTKNEKVELMELDVSSFASIREFCSQFWNKFDKLDILIHNAAYLNHGEKVYQLSKDNIELTFATNTFGPYLMTNLMREHLAKSEDPRILHACTTNIRHFFDTKRKLELDNLHGEYKDSQPYNVYKRYGDSKMALLMLTFKFAEEFKEAGIQVNAIQIPAVKLSKETIKKLSPFFRVLAWMQHPFATSPESMANIYYEICTSDKFRNITGKLINEYGQIVKVSEYGTSFIEDIKQFKDKRVYPKYADNEEMKEIIWSLCKNLTCNKFEVKKIQH</sequence>
<dbReference type="InterPro" id="IPR036291">
    <property type="entry name" value="NAD(P)-bd_dom_sf"/>
</dbReference>
<dbReference type="SUPFAM" id="SSF51735">
    <property type="entry name" value="NAD(P)-binding Rossmann-fold domains"/>
    <property type="match status" value="1"/>
</dbReference>
<dbReference type="InterPro" id="IPR002347">
    <property type="entry name" value="SDR_fam"/>
</dbReference>
<name>A0ABU0A035_9BACI</name>
<evidence type="ECO:0000256" key="1">
    <source>
        <dbReference type="ARBA" id="ARBA00006484"/>
    </source>
</evidence>
<dbReference type="PANTHER" id="PTHR24320:SF148">
    <property type="entry name" value="NAD(P)-BINDING ROSSMANN-FOLD SUPERFAMILY PROTEIN"/>
    <property type="match status" value="1"/>
</dbReference>
<dbReference type="Proteomes" id="UP001230005">
    <property type="component" value="Unassembled WGS sequence"/>
</dbReference>
<reference evidence="3 4" key="1">
    <citation type="submission" date="2023-07" db="EMBL/GenBank/DDBJ databases">
        <title>Genomic Encyclopedia of Type Strains, Phase IV (KMG-IV): sequencing the most valuable type-strain genomes for metagenomic binning, comparative biology and taxonomic classification.</title>
        <authorList>
            <person name="Goeker M."/>
        </authorList>
    </citation>
    <scope>NUCLEOTIDE SEQUENCE [LARGE SCALE GENOMIC DNA]</scope>
    <source>
        <strain evidence="3 4">DSM 9768</strain>
    </source>
</reference>
<evidence type="ECO:0000256" key="2">
    <source>
        <dbReference type="ARBA" id="ARBA00023002"/>
    </source>
</evidence>
<dbReference type="PRINTS" id="PR00081">
    <property type="entry name" value="GDHRDH"/>
</dbReference>
<keyword evidence="4" id="KW-1185">Reference proteome</keyword>
<protein>
    <submittedName>
        <fullName evidence="3">NAD(P)-dependent dehydrogenase (Short-subunit alcohol dehydrogenase family)</fullName>
    </submittedName>
</protein>
<evidence type="ECO:0000313" key="3">
    <source>
        <dbReference type="EMBL" id="MDQ0255700.1"/>
    </source>
</evidence>
<gene>
    <name evidence="3" type="ORF">J2S74_003082</name>
</gene>
<comment type="caution">
    <text evidence="3">The sequence shown here is derived from an EMBL/GenBank/DDBJ whole genome shotgun (WGS) entry which is preliminary data.</text>
</comment>
<keyword evidence="2" id="KW-0560">Oxidoreductase</keyword>
<comment type="similarity">
    <text evidence="1">Belongs to the short-chain dehydrogenases/reductases (SDR) family.</text>
</comment>
<evidence type="ECO:0000313" key="4">
    <source>
        <dbReference type="Proteomes" id="UP001230005"/>
    </source>
</evidence>
<dbReference type="EMBL" id="JAUSUG010000012">
    <property type="protein sequence ID" value="MDQ0255700.1"/>
    <property type="molecule type" value="Genomic_DNA"/>
</dbReference>
<proteinExistence type="inferred from homology"/>
<dbReference type="Gene3D" id="3.40.50.720">
    <property type="entry name" value="NAD(P)-binding Rossmann-like Domain"/>
    <property type="match status" value="1"/>
</dbReference>